<dbReference type="Pfam" id="PF14223">
    <property type="entry name" value="Retrotran_gag_2"/>
    <property type="match status" value="1"/>
</dbReference>
<gene>
    <name evidence="1" type="ORF">LIER_15700</name>
</gene>
<accession>A0AAV3Q4A0</accession>
<keyword evidence="2" id="KW-1185">Reference proteome</keyword>
<protein>
    <submittedName>
        <fullName evidence="1">Uncharacterized protein</fullName>
    </submittedName>
</protein>
<dbReference type="Proteomes" id="UP001454036">
    <property type="component" value="Unassembled WGS sequence"/>
</dbReference>
<name>A0AAV3Q4A0_LITER</name>
<dbReference type="PANTHER" id="PTHR47592:SF30">
    <property type="entry name" value="CCHC-TYPE DOMAIN-CONTAINING PROTEIN"/>
    <property type="match status" value="1"/>
</dbReference>
<dbReference type="EMBL" id="BAABME010003427">
    <property type="protein sequence ID" value="GAA0158755.1"/>
    <property type="molecule type" value="Genomic_DNA"/>
</dbReference>
<dbReference type="PANTHER" id="PTHR47592">
    <property type="entry name" value="PBF68 PROTEIN"/>
    <property type="match status" value="1"/>
</dbReference>
<sequence>MAPNSNNGSKPDLFEKLLGFKLVDDKPIMDQVHVFENLCTDIVNEGMKLDDIFMANVLLVKFPSTWNEYRNRLKHKKKDMPLQEMISHIRTEEANQLKDKVDFVAQISTNVNLVETGGPSNINRTSGLSVQAAKITPQANIIEADDVIAFVVVEVNLVANASNSVLDTEASNTFALTRRCSRTL</sequence>
<evidence type="ECO:0000313" key="2">
    <source>
        <dbReference type="Proteomes" id="UP001454036"/>
    </source>
</evidence>
<reference evidence="1 2" key="1">
    <citation type="submission" date="2024-01" db="EMBL/GenBank/DDBJ databases">
        <title>The complete chloroplast genome sequence of Lithospermum erythrorhizon: insights into the phylogenetic relationship among Boraginaceae species and the maternal lineages of purple gromwells.</title>
        <authorList>
            <person name="Okada T."/>
            <person name="Watanabe K."/>
        </authorList>
    </citation>
    <scope>NUCLEOTIDE SEQUENCE [LARGE SCALE GENOMIC DNA]</scope>
</reference>
<organism evidence="1 2">
    <name type="scientific">Lithospermum erythrorhizon</name>
    <name type="common">Purple gromwell</name>
    <name type="synonym">Lithospermum officinale var. erythrorhizon</name>
    <dbReference type="NCBI Taxonomy" id="34254"/>
    <lineage>
        <taxon>Eukaryota</taxon>
        <taxon>Viridiplantae</taxon>
        <taxon>Streptophyta</taxon>
        <taxon>Embryophyta</taxon>
        <taxon>Tracheophyta</taxon>
        <taxon>Spermatophyta</taxon>
        <taxon>Magnoliopsida</taxon>
        <taxon>eudicotyledons</taxon>
        <taxon>Gunneridae</taxon>
        <taxon>Pentapetalae</taxon>
        <taxon>asterids</taxon>
        <taxon>lamiids</taxon>
        <taxon>Boraginales</taxon>
        <taxon>Boraginaceae</taxon>
        <taxon>Boraginoideae</taxon>
        <taxon>Lithospermeae</taxon>
        <taxon>Lithospermum</taxon>
    </lineage>
</organism>
<comment type="caution">
    <text evidence="1">The sequence shown here is derived from an EMBL/GenBank/DDBJ whole genome shotgun (WGS) entry which is preliminary data.</text>
</comment>
<proteinExistence type="predicted"/>
<dbReference type="AlphaFoldDB" id="A0AAV3Q4A0"/>
<evidence type="ECO:0000313" key="1">
    <source>
        <dbReference type="EMBL" id="GAA0158755.1"/>
    </source>
</evidence>